<keyword evidence="1" id="KW-0812">Transmembrane</keyword>
<sequence>MLKDVFEWCNLYLALPLGLAAFGIAIWQIRDAKSAANEAKTAADAAKHAADKAIANFKARSVSSLIPQLMQLEDMIAQAVNKQSTEFMTHALHTWSWQAAMCRELLDETQTAEQKIMQNIQRSTSAATTLKKQLLCRLPG</sequence>
<reference evidence="2 3" key="1">
    <citation type="submission" date="2014-04" db="EMBL/GenBank/DDBJ databases">
        <title>The Genome Sequence of Mycobacterium tuberculosis TKK-01-0051.</title>
        <authorList>
            <consortium name="The Broad Institute Genomics Platform"/>
            <consortium name="The Broad Institute Genome Sequencing Center for Infectious Disease"/>
            <person name="Earl A.M."/>
            <person name="Cohen K."/>
            <person name="Pym A."/>
            <person name="Bishai W."/>
            <person name="Maharaj K."/>
            <person name="Desjardins C."/>
            <person name="Abeel T."/>
            <person name="Young S."/>
            <person name="Zeng Q."/>
            <person name="Gargeya S."/>
            <person name="Abouelleil A."/>
            <person name="Alvarado L."/>
            <person name="Chapman S.B."/>
            <person name="Gainer-Dewar J."/>
            <person name="Goldberg J."/>
            <person name="Griggs A."/>
            <person name="Gujja S."/>
            <person name="Hansen M."/>
            <person name="Howarth C."/>
            <person name="Imamovic A."/>
            <person name="Larimer J."/>
            <person name="Murphy C."/>
            <person name="Naylor J."/>
            <person name="Pearson M."/>
            <person name="Poon T.W."/>
            <person name="Priest M."/>
            <person name="Roberts A."/>
            <person name="Saif S."/>
            <person name="Shea T."/>
            <person name="Sykes S."/>
            <person name="Wortman J."/>
            <person name="Nusbaum C."/>
            <person name="Birren B."/>
        </authorList>
    </citation>
    <scope>NUCLEOTIDE SEQUENCE [LARGE SCALE GENOMIC DNA]</scope>
    <source>
        <strain evidence="2 3">TKK-01-0051</strain>
    </source>
</reference>
<dbReference type="HOGENOM" id="CLU_1832981_0_0_11"/>
<evidence type="ECO:0000313" key="3">
    <source>
        <dbReference type="Proteomes" id="UP000025947"/>
    </source>
</evidence>
<keyword evidence="1" id="KW-1133">Transmembrane helix</keyword>
<protein>
    <submittedName>
        <fullName evidence="2">Uncharacterized protein</fullName>
    </submittedName>
</protein>
<comment type="caution">
    <text evidence="2">The sequence shown here is derived from an EMBL/GenBank/DDBJ whole genome shotgun (WGS) entry which is preliminary data.</text>
</comment>
<organism evidence="2 3">
    <name type="scientific">Mycobacterium [tuberculosis] TKK-01-0051</name>
    <dbReference type="NCBI Taxonomy" id="1324261"/>
    <lineage>
        <taxon>Bacteria</taxon>
        <taxon>Bacillati</taxon>
        <taxon>Actinomycetota</taxon>
        <taxon>Actinomycetes</taxon>
        <taxon>Mycobacteriales</taxon>
        <taxon>Mycobacteriaceae</taxon>
        <taxon>Mycobacterium</taxon>
        <taxon>Mycobacterium avium complex (MAC)</taxon>
    </lineage>
</organism>
<dbReference type="RefSeq" id="WP_158672684.1">
    <property type="nucleotide sequence ID" value="NZ_KK328284.1"/>
</dbReference>
<keyword evidence="3" id="KW-1185">Reference proteome</keyword>
<evidence type="ECO:0000256" key="1">
    <source>
        <dbReference type="SAM" id="Phobius"/>
    </source>
</evidence>
<accession>A0A051TRK7</accession>
<evidence type="ECO:0000313" key="2">
    <source>
        <dbReference type="EMBL" id="KBZ59592.1"/>
    </source>
</evidence>
<gene>
    <name evidence="2" type="ORF">K875_05157</name>
</gene>
<name>A0A051TRK7_9MYCO</name>
<dbReference type="EMBL" id="JLXW01000011">
    <property type="protein sequence ID" value="KBZ59592.1"/>
    <property type="molecule type" value="Genomic_DNA"/>
</dbReference>
<keyword evidence="1" id="KW-0472">Membrane</keyword>
<dbReference type="Proteomes" id="UP000025947">
    <property type="component" value="Unassembled WGS sequence"/>
</dbReference>
<dbReference type="AlphaFoldDB" id="A0A051TRK7"/>
<proteinExistence type="predicted"/>
<feature type="transmembrane region" description="Helical" evidence="1">
    <location>
        <begin position="12"/>
        <end position="29"/>
    </location>
</feature>